<feature type="transmembrane region" description="Helical" evidence="5">
    <location>
        <begin position="188"/>
        <end position="210"/>
    </location>
</feature>
<feature type="transmembrane region" description="Helical" evidence="5">
    <location>
        <begin position="216"/>
        <end position="237"/>
    </location>
</feature>
<evidence type="ECO:0000313" key="6">
    <source>
        <dbReference type="EMBL" id="AIF68473.1"/>
    </source>
</evidence>
<dbReference type="KEGG" id="ppac:PAP_00130"/>
<dbReference type="STRING" id="1343739.PAP_00130"/>
<accession>A0A075LVH4</accession>
<dbReference type="HOGENOM" id="CLU_015114_1_2_2"/>
<keyword evidence="4 5" id="KW-0472">Membrane</keyword>
<dbReference type="OrthoDB" id="11839at2157"/>
<dbReference type="PANTHER" id="PTHR11040:SF70">
    <property type="entry name" value="OS05G0316100 PROTEIN"/>
    <property type="match status" value="1"/>
</dbReference>
<dbReference type="PANTHER" id="PTHR11040">
    <property type="entry name" value="ZINC/IRON TRANSPORTER"/>
    <property type="match status" value="1"/>
</dbReference>
<dbReference type="InterPro" id="IPR003689">
    <property type="entry name" value="ZIP"/>
</dbReference>
<evidence type="ECO:0000313" key="7">
    <source>
        <dbReference type="Proteomes" id="UP000027981"/>
    </source>
</evidence>
<dbReference type="GO" id="GO:0016020">
    <property type="term" value="C:membrane"/>
    <property type="evidence" value="ECO:0007669"/>
    <property type="project" value="UniProtKB-SubCell"/>
</dbReference>
<dbReference type="EMBL" id="CP006019">
    <property type="protein sequence ID" value="AIF68473.1"/>
    <property type="molecule type" value="Genomic_DNA"/>
</dbReference>
<dbReference type="Proteomes" id="UP000027981">
    <property type="component" value="Chromosome"/>
</dbReference>
<evidence type="ECO:0000256" key="4">
    <source>
        <dbReference type="ARBA" id="ARBA00023136"/>
    </source>
</evidence>
<dbReference type="RefSeq" id="WP_048163926.1">
    <property type="nucleotide sequence ID" value="NZ_CP006019.1"/>
</dbReference>
<name>A0A075LVH4_9EURY</name>
<keyword evidence="3 5" id="KW-1133">Transmembrane helix</keyword>
<keyword evidence="2 5" id="KW-0812">Transmembrane</keyword>
<evidence type="ECO:0000256" key="1">
    <source>
        <dbReference type="ARBA" id="ARBA00004141"/>
    </source>
</evidence>
<feature type="transmembrane region" description="Helical" evidence="5">
    <location>
        <begin position="58"/>
        <end position="78"/>
    </location>
</feature>
<dbReference type="GeneID" id="24841160"/>
<evidence type="ECO:0000256" key="2">
    <source>
        <dbReference type="ARBA" id="ARBA00022692"/>
    </source>
</evidence>
<protein>
    <submittedName>
        <fullName evidence="6">Zinc/iron permease</fullName>
    </submittedName>
</protein>
<evidence type="ECO:0000256" key="3">
    <source>
        <dbReference type="ARBA" id="ARBA00022989"/>
    </source>
</evidence>
<keyword evidence="7" id="KW-1185">Reference proteome</keyword>
<comment type="subcellular location">
    <subcellularLocation>
        <location evidence="1">Membrane</location>
        <topology evidence="1">Multi-pass membrane protein</topology>
    </subcellularLocation>
</comment>
<dbReference type="GO" id="GO:0005385">
    <property type="term" value="F:zinc ion transmembrane transporter activity"/>
    <property type="evidence" value="ECO:0007669"/>
    <property type="project" value="TreeGrafter"/>
</dbReference>
<organism evidence="6 7">
    <name type="scientific">Palaeococcus pacificus DY20341</name>
    <dbReference type="NCBI Taxonomy" id="1343739"/>
    <lineage>
        <taxon>Archaea</taxon>
        <taxon>Methanobacteriati</taxon>
        <taxon>Methanobacteriota</taxon>
        <taxon>Thermococci</taxon>
        <taxon>Thermococcales</taxon>
        <taxon>Thermococcaceae</taxon>
        <taxon>Palaeococcus</taxon>
    </lineage>
</organism>
<feature type="transmembrane region" description="Helical" evidence="5">
    <location>
        <begin position="126"/>
        <end position="151"/>
    </location>
</feature>
<gene>
    <name evidence="6" type="ORF">PAP_00130</name>
</gene>
<proteinExistence type="predicted"/>
<dbReference type="AlphaFoldDB" id="A0A075LVH4"/>
<sequence>MLENFITALSNYLLTVSEGNTMVVVLYAGLFVALMTSLGSLMALFAHQMPTWSIDISLSFAAGVMLVASFTSLILPAIESTGRFLPAGIGIFLGILLIYAVDTLIPHEHLVKGYEGPKEFKDKLRVVWLIVLAVIIHNLPEGLAVGTSIIYDVQTGLVTALAIGIQDFPEGLVVALPLAVLQKKRFQPIAIGVLSGVAEMVMALIGALFFGVFKWLLPYGLGLAGGAMLYVTIKEMIPEIYAKKKNETLITAGFFLGFYVMLFLDSMLG</sequence>
<evidence type="ECO:0000256" key="5">
    <source>
        <dbReference type="SAM" id="Phobius"/>
    </source>
</evidence>
<feature type="transmembrane region" description="Helical" evidence="5">
    <location>
        <begin position="24"/>
        <end position="46"/>
    </location>
</feature>
<dbReference type="eggNOG" id="arCOG00576">
    <property type="taxonomic scope" value="Archaea"/>
</dbReference>
<feature type="transmembrane region" description="Helical" evidence="5">
    <location>
        <begin position="157"/>
        <end position="181"/>
    </location>
</feature>
<feature type="transmembrane region" description="Helical" evidence="5">
    <location>
        <begin position="84"/>
        <end position="105"/>
    </location>
</feature>
<feature type="transmembrane region" description="Helical" evidence="5">
    <location>
        <begin position="249"/>
        <end position="268"/>
    </location>
</feature>
<reference evidence="6 7" key="2">
    <citation type="journal article" date="2015" name="Genome Announc.">
        <title>Complete Genome Sequence of Hyperthermophilic Piezophilic Archaeon Palaeococcus pacificus DY20341T, Isolated from Deep-Sea Hydrothermal Sediments.</title>
        <authorList>
            <person name="Zeng X."/>
            <person name="Jebbar M."/>
            <person name="Shao Z."/>
        </authorList>
    </citation>
    <scope>NUCLEOTIDE SEQUENCE [LARGE SCALE GENOMIC DNA]</scope>
    <source>
        <strain evidence="6 7">DY20341</strain>
    </source>
</reference>
<dbReference type="Pfam" id="PF02535">
    <property type="entry name" value="Zip"/>
    <property type="match status" value="1"/>
</dbReference>
<reference evidence="7" key="1">
    <citation type="submission" date="2013-06" db="EMBL/GenBank/DDBJ databases">
        <title>Complete Genome Sequence of Hyperthermophilic Palaeococcus pacificus DY20341T, Isolated from a Deep-Sea Hydrothermal Sediments.</title>
        <authorList>
            <person name="Zeng X."/>
            <person name="Shao Z."/>
        </authorList>
    </citation>
    <scope>NUCLEOTIDE SEQUENCE [LARGE SCALE GENOMIC DNA]</scope>
    <source>
        <strain evidence="7">DY20341</strain>
    </source>
</reference>